<evidence type="ECO:0000313" key="3">
    <source>
        <dbReference type="EMBL" id="KAG7389051.1"/>
    </source>
</evidence>
<organism evidence="3 4">
    <name type="scientific">Phytophthora pseudosyringae</name>
    <dbReference type="NCBI Taxonomy" id="221518"/>
    <lineage>
        <taxon>Eukaryota</taxon>
        <taxon>Sar</taxon>
        <taxon>Stramenopiles</taxon>
        <taxon>Oomycota</taxon>
        <taxon>Peronosporomycetes</taxon>
        <taxon>Peronosporales</taxon>
        <taxon>Peronosporaceae</taxon>
        <taxon>Phytophthora</taxon>
    </lineage>
</organism>
<dbReference type="OrthoDB" id="168290at2759"/>
<accession>A0A8T1W6Y3</accession>
<feature type="compositionally biased region" description="Basic and acidic residues" evidence="1">
    <location>
        <begin position="1"/>
        <end position="18"/>
    </location>
</feature>
<reference evidence="3" key="1">
    <citation type="submission" date="2021-02" db="EMBL/GenBank/DDBJ databases">
        <authorList>
            <person name="Palmer J.M."/>
        </authorList>
    </citation>
    <scope>NUCLEOTIDE SEQUENCE</scope>
    <source>
        <strain evidence="3">SCRP734</strain>
    </source>
</reference>
<dbReference type="Proteomes" id="UP000694044">
    <property type="component" value="Unassembled WGS sequence"/>
</dbReference>
<feature type="region of interest" description="Disordered" evidence="1">
    <location>
        <begin position="110"/>
        <end position="177"/>
    </location>
</feature>
<comment type="caution">
    <text evidence="3">The sequence shown here is derived from an EMBL/GenBank/DDBJ whole genome shotgun (WGS) entry which is preliminary data.</text>
</comment>
<proteinExistence type="predicted"/>
<feature type="compositionally biased region" description="Polar residues" evidence="1">
    <location>
        <begin position="76"/>
        <end position="85"/>
    </location>
</feature>
<protein>
    <recommendedName>
        <fullName evidence="2">TAZ-type domain-containing protein</fullName>
    </recommendedName>
</protein>
<evidence type="ECO:0000256" key="1">
    <source>
        <dbReference type="SAM" id="MobiDB-lite"/>
    </source>
</evidence>
<evidence type="ECO:0000259" key="2">
    <source>
        <dbReference type="Pfam" id="PF02135"/>
    </source>
</evidence>
<sequence length="264" mass="26780">MVRLDSRSSVANHKDGPSHARLLPVQSLPTNGGADRNAVAAVAAHPLPSLPRPPSYSISRSQIVANGRSRKRSHSGDSLASQSVAGTPPPRIAFAPPRVSFASLPSSLPAGGGSAAGSLAGGGSTGAAVSSLNRGRGPAPPQAKRLRRDPLSPTSVGEVSDAKKMPPAKTAVGTTPGAAQMQSMLRGLQHLSTCSANGCLNPLCVSTRTFVDKVKAHRSSMAGRANHDANRCGACKLWGAIVRAHASTCSAGATCRVPGCSPQL</sequence>
<dbReference type="AlphaFoldDB" id="A0A8T1W6Y3"/>
<gene>
    <name evidence="3" type="ORF">PHYPSEUDO_011320</name>
</gene>
<evidence type="ECO:0000313" key="4">
    <source>
        <dbReference type="Proteomes" id="UP000694044"/>
    </source>
</evidence>
<feature type="domain" description="TAZ-type" evidence="2">
    <location>
        <begin position="182"/>
        <end position="260"/>
    </location>
</feature>
<dbReference type="EMBL" id="JAGDFM010000050">
    <property type="protein sequence ID" value="KAG7389051.1"/>
    <property type="molecule type" value="Genomic_DNA"/>
</dbReference>
<dbReference type="Pfam" id="PF02135">
    <property type="entry name" value="zf-TAZ"/>
    <property type="match status" value="1"/>
</dbReference>
<feature type="compositionally biased region" description="Gly residues" evidence="1">
    <location>
        <begin position="110"/>
        <end position="125"/>
    </location>
</feature>
<feature type="compositionally biased region" description="Low complexity" evidence="1">
    <location>
        <begin position="38"/>
        <end position="47"/>
    </location>
</feature>
<feature type="region of interest" description="Disordered" evidence="1">
    <location>
        <begin position="1"/>
        <end position="92"/>
    </location>
</feature>
<keyword evidence="4" id="KW-1185">Reference proteome</keyword>
<name>A0A8T1W6Y3_9STRA</name>
<dbReference type="InterPro" id="IPR000197">
    <property type="entry name" value="Znf_TAZ"/>
</dbReference>